<organism evidence="2">
    <name type="scientific">Solanum chacoense</name>
    <name type="common">Chaco potato</name>
    <dbReference type="NCBI Taxonomy" id="4108"/>
    <lineage>
        <taxon>Eukaryota</taxon>
        <taxon>Viridiplantae</taxon>
        <taxon>Streptophyta</taxon>
        <taxon>Embryophyta</taxon>
        <taxon>Tracheophyta</taxon>
        <taxon>Spermatophyta</taxon>
        <taxon>Magnoliopsida</taxon>
        <taxon>eudicotyledons</taxon>
        <taxon>Gunneridae</taxon>
        <taxon>Pentapetalae</taxon>
        <taxon>asterids</taxon>
        <taxon>lamiids</taxon>
        <taxon>Solanales</taxon>
        <taxon>Solanaceae</taxon>
        <taxon>Solanoideae</taxon>
        <taxon>Solaneae</taxon>
        <taxon>Solanum</taxon>
    </lineage>
</organism>
<proteinExistence type="predicted"/>
<dbReference type="AlphaFoldDB" id="A0A0V0GQN0"/>
<feature type="chain" id="PRO_5012429940" evidence="1">
    <location>
        <begin position="16"/>
        <end position="61"/>
    </location>
</feature>
<accession>A0A0V0GQN0</accession>
<evidence type="ECO:0000256" key="1">
    <source>
        <dbReference type="SAM" id="SignalP"/>
    </source>
</evidence>
<evidence type="ECO:0000313" key="2">
    <source>
        <dbReference type="EMBL" id="JAP10211.1"/>
    </source>
</evidence>
<dbReference type="EMBL" id="GEDG01033529">
    <property type="protein sequence ID" value="JAP10211.1"/>
    <property type="molecule type" value="Transcribed_RNA"/>
</dbReference>
<reference evidence="2" key="1">
    <citation type="submission" date="2015-12" db="EMBL/GenBank/DDBJ databases">
        <title>Gene expression during late stages of embryo sac development: a critical building block for successful pollen-pistil interactions.</title>
        <authorList>
            <person name="Liu Y."/>
            <person name="Joly V."/>
            <person name="Sabar M."/>
            <person name="Matton D.P."/>
        </authorList>
    </citation>
    <scope>NUCLEOTIDE SEQUENCE</scope>
</reference>
<feature type="signal peptide" evidence="1">
    <location>
        <begin position="1"/>
        <end position="15"/>
    </location>
</feature>
<sequence>MYILLLLLNITLVSFFTVNNDVAHGSRSKVLTRATNKSTFSILFSIFSTVDLDVEDSSFFD</sequence>
<protein>
    <submittedName>
        <fullName evidence="2">Putative ovule protein</fullName>
    </submittedName>
</protein>
<keyword evidence="1" id="KW-0732">Signal</keyword>
<name>A0A0V0GQN0_SOLCH</name>